<feature type="transmembrane region" description="Helical" evidence="12">
    <location>
        <begin position="12"/>
        <end position="33"/>
    </location>
</feature>
<feature type="transmembrane region" description="Helical" evidence="12">
    <location>
        <begin position="172"/>
        <end position="194"/>
    </location>
</feature>
<dbReference type="Pfam" id="PF01699">
    <property type="entry name" value="Na_Ca_ex"/>
    <property type="match status" value="2"/>
</dbReference>
<evidence type="ECO:0000256" key="4">
    <source>
        <dbReference type="ARBA" id="ARBA00022538"/>
    </source>
</evidence>
<keyword evidence="7 12" id="KW-1133">Transmembrane helix</keyword>
<name>A0A445KAA5_GLYSO</name>
<keyword evidence="3" id="KW-0050">Antiport</keyword>
<dbReference type="GO" id="GO:0015297">
    <property type="term" value="F:antiporter activity"/>
    <property type="evidence" value="ECO:0007669"/>
    <property type="project" value="UniProtKB-KW"/>
</dbReference>
<organism evidence="14 15">
    <name type="scientific">Glycine soja</name>
    <name type="common">Wild soybean</name>
    <dbReference type="NCBI Taxonomy" id="3848"/>
    <lineage>
        <taxon>Eukaryota</taxon>
        <taxon>Viridiplantae</taxon>
        <taxon>Streptophyta</taxon>
        <taxon>Embryophyta</taxon>
        <taxon>Tracheophyta</taxon>
        <taxon>Spermatophyta</taxon>
        <taxon>Magnoliopsida</taxon>
        <taxon>eudicotyledons</taxon>
        <taxon>Gunneridae</taxon>
        <taxon>Pentapetalae</taxon>
        <taxon>rosids</taxon>
        <taxon>fabids</taxon>
        <taxon>Fabales</taxon>
        <taxon>Fabaceae</taxon>
        <taxon>Papilionoideae</taxon>
        <taxon>50 kb inversion clade</taxon>
        <taxon>NPAAA clade</taxon>
        <taxon>indigoferoid/millettioid clade</taxon>
        <taxon>Phaseoleae</taxon>
        <taxon>Glycine</taxon>
        <taxon>Glycine subgen. Soja</taxon>
    </lineage>
</organism>
<feature type="transmembrane region" description="Helical" evidence="12">
    <location>
        <begin position="481"/>
        <end position="503"/>
    </location>
</feature>
<feature type="transmembrane region" description="Helical" evidence="12">
    <location>
        <begin position="523"/>
        <end position="543"/>
    </location>
</feature>
<accession>A0A445KAA5</accession>
<keyword evidence="10" id="KW-0739">Sodium transport</keyword>
<dbReference type="GO" id="GO:0006814">
    <property type="term" value="P:sodium ion transport"/>
    <property type="evidence" value="ECO:0007669"/>
    <property type="project" value="UniProtKB-KW"/>
</dbReference>
<keyword evidence="10" id="KW-0406">Ion transport</keyword>
<keyword evidence="9 12" id="KW-0472">Membrane</keyword>
<comment type="similarity">
    <text evidence="11">Belongs to the Ca(2+):cation antiporter (CaCA) (TC 2.A.19) family. Cation/calcium exchanger (CCX) subfamily.</text>
</comment>
<dbReference type="Gene3D" id="1.20.1420.30">
    <property type="entry name" value="NCX, central ion-binding region"/>
    <property type="match status" value="2"/>
</dbReference>
<evidence type="ECO:0000256" key="2">
    <source>
        <dbReference type="ARBA" id="ARBA00022448"/>
    </source>
</evidence>
<feature type="transmembrane region" description="Helical" evidence="12">
    <location>
        <begin position="552"/>
        <end position="570"/>
    </location>
</feature>
<evidence type="ECO:0000256" key="3">
    <source>
        <dbReference type="ARBA" id="ARBA00022449"/>
    </source>
</evidence>
<dbReference type="Gramene" id="XM_028380649.1">
    <property type="protein sequence ID" value="XP_028236450.1"/>
    <property type="gene ID" value="LOC114415798"/>
</dbReference>
<feature type="transmembrane region" description="Helical" evidence="12">
    <location>
        <begin position="437"/>
        <end position="460"/>
    </location>
</feature>
<evidence type="ECO:0000259" key="13">
    <source>
        <dbReference type="Pfam" id="PF01699"/>
    </source>
</evidence>
<dbReference type="GO" id="GO:0016020">
    <property type="term" value="C:membrane"/>
    <property type="evidence" value="ECO:0007669"/>
    <property type="project" value="UniProtKB-SubCell"/>
</dbReference>
<evidence type="ECO:0000256" key="6">
    <source>
        <dbReference type="ARBA" id="ARBA00022958"/>
    </source>
</evidence>
<keyword evidence="2" id="KW-0813">Transport</keyword>
<dbReference type="GO" id="GO:0008324">
    <property type="term" value="F:monoatomic cation transmembrane transporter activity"/>
    <property type="evidence" value="ECO:0007669"/>
    <property type="project" value="TreeGrafter"/>
</dbReference>
<feature type="domain" description="Sodium/calcium exchanger membrane region" evidence="13">
    <location>
        <begin position="416"/>
        <end position="569"/>
    </location>
</feature>
<evidence type="ECO:0000256" key="10">
    <source>
        <dbReference type="ARBA" id="ARBA00023201"/>
    </source>
</evidence>
<dbReference type="InterPro" id="IPR044880">
    <property type="entry name" value="NCX_ion-bd_dom_sf"/>
</dbReference>
<keyword evidence="5 12" id="KW-0812">Transmembrane</keyword>
<keyword evidence="6" id="KW-0630">Potassium</keyword>
<feature type="transmembrane region" description="Helical" evidence="12">
    <location>
        <begin position="98"/>
        <end position="116"/>
    </location>
</feature>
<dbReference type="AlphaFoldDB" id="A0A445KAA5"/>
<evidence type="ECO:0000256" key="12">
    <source>
        <dbReference type="SAM" id="Phobius"/>
    </source>
</evidence>
<evidence type="ECO:0000313" key="14">
    <source>
        <dbReference type="EMBL" id="RZC07700.1"/>
    </source>
</evidence>
<evidence type="ECO:0000256" key="8">
    <source>
        <dbReference type="ARBA" id="ARBA00023053"/>
    </source>
</evidence>
<comment type="caution">
    <text evidence="14">The sequence shown here is derived from an EMBL/GenBank/DDBJ whole genome shotgun (WGS) entry which is preliminary data.</text>
</comment>
<feature type="transmembrane region" description="Helical" evidence="12">
    <location>
        <begin position="231"/>
        <end position="250"/>
    </location>
</feature>
<evidence type="ECO:0000256" key="11">
    <source>
        <dbReference type="ARBA" id="ARBA00038187"/>
    </source>
</evidence>
<dbReference type="Proteomes" id="UP000289340">
    <property type="component" value="Chromosome 6"/>
</dbReference>
<protein>
    <submittedName>
        <fullName evidence="14">Cation/calcium exchanger 2 isoform A</fullName>
    </submittedName>
</protein>
<dbReference type="InterPro" id="IPR051359">
    <property type="entry name" value="CaCA_antiporter"/>
</dbReference>
<dbReference type="EMBL" id="QZWG01000006">
    <property type="protein sequence ID" value="RZC07700.1"/>
    <property type="molecule type" value="Genomic_DNA"/>
</dbReference>
<evidence type="ECO:0000256" key="5">
    <source>
        <dbReference type="ARBA" id="ARBA00022692"/>
    </source>
</evidence>
<feature type="transmembrane region" description="Helical" evidence="12">
    <location>
        <begin position="381"/>
        <end position="400"/>
    </location>
</feature>
<feature type="transmembrane region" description="Helical" evidence="12">
    <location>
        <begin position="412"/>
        <end position="431"/>
    </location>
</feature>
<reference evidence="14 15" key="1">
    <citation type="submission" date="2018-09" db="EMBL/GenBank/DDBJ databases">
        <title>A high-quality reference genome of wild soybean provides a powerful tool to mine soybean genomes.</title>
        <authorList>
            <person name="Xie M."/>
            <person name="Chung C.Y.L."/>
            <person name="Li M.-W."/>
            <person name="Wong F.-L."/>
            <person name="Chan T.-F."/>
            <person name="Lam H.-M."/>
        </authorList>
    </citation>
    <scope>NUCLEOTIDE SEQUENCE [LARGE SCALE GENOMIC DNA]</scope>
    <source>
        <strain evidence="15">cv. W05</strain>
        <tissue evidence="14">Hypocotyl of etiolated seedlings</tissue>
    </source>
</reference>
<evidence type="ECO:0000256" key="7">
    <source>
        <dbReference type="ARBA" id="ARBA00022989"/>
    </source>
</evidence>
<dbReference type="PANTHER" id="PTHR12266:SF35">
    <property type="entry name" value="CATION CALCIUM EXCHANGER"/>
    <property type="match status" value="1"/>
</dbReference>
<keyword evidence="4" id="KW-0633">Potassium transport</keyword>
<evidence type="ECO:0000313" key="15">
    <source>
        <dbReference type="Proteomes" id="UP000289340"/>
    </source>
</evidence>
<proteinExistence type="inferred from homology"/>
<dbReference type="PANTHER" id="PTHR12266">
    <property type="entry name" value="NA+/CA2+ K+ INDEPENDENT EXCHANGER"/>
    <property type="match status" value="1"/>
</dbReference>
<sequence length="577" mass="63684">MAITDFVSKRMTYTLFLNTCFLLVIFSFMIVHFHTPEVVVVTKISAFDNIKEQECESLDSLGDYKAKCLYLKSNDPCASQGYIDYLYLFYCKFGKFPSLGYTLLFLWLLVLFYLLANTTSEYFCPSLESLSKLLRLSPTIAGVTLLSLGNGAPDVFSSLVSFQETGTRDIGFNTVLGGVSFVSCVVVGSVSIAIRQSGVQVAKSAFMRDAYFLLFVLLALFGILIYGKINFLGAIGFTLIYVVYVVIVYVSSTRWKEGDGGDDENGDIGISHCEDDLNLSLSVPLLNDVKKGPVVCVENGVQEYDFNIEKDYCCMRYSMCRVSLHVLEMPLYLPRRLTIPVVCEERWSKVYAVSSVTLAPLLLSFLWWSPYIVNSFFSKNVIVYGIGILFGTILGVIAFFTTKMSGPPNKCLFPWLAGGFVMSVTWSYIIAQELVGLLVSIGYICGISPSMLGLTVLAWGNSIGDLMTNLTMALNGGQDGAQVAMSGCYAGPIFNTLIGLGLSLVTCTWSEYPQAVVIPRDPYLWETMVFLVAGLVWALVVLIKRDMKLDGLLGGGLLSVYFLSLFIRLIQTKGSLQ</sequence>
<dbReference type="GO" id="GO:0006813">
    <property type="term" value="P:potassium ion transport"/>
    <property type="evidence" value="ECO:0007669"/>
    <property type="project" value="UniProtKB-KW"/>
</dbReference>
<comment type="subcellular location">
    <subcellularLocation>
        <location evidence="1">Membrane</location>
        <topology evidence="1">Multi-pass membrane protein</topology>
    </subcellularLocation>
</comment>
<keyword evidence="8" id="KW-0915">Sodium</keyword>
<gene>
    <name evidence="14" type="ORF">D0Y65_014796</name>
</gene>
<keyword evidence="15" id="KW-1185">Reference proteome</keyword>
<feature type="transmembrane region" description="Helical" evidence="12">
    <location>
        <begin position="350"/>
        <end position="369"/>
    </location>
</feature>
<feature type="transmembrane region" description="Helical" evidence="12">
    <location>
        <begin position="206"/>
        <end position="225"/>
    </location>
</feature>
<evidence type="ECO:0000256" key="1">
    <source>
        <dbReference type="ARBA" id="ARBA00004141"/>
    </source>
</evidence>
<dbReference type="InterPro" id="IPR004837">
    <property type="entry name" value="NaCa_Exmemb"/>
</dbReference>
<feature type="domain" description="Sodium/calcium exchanger membrane region" evidence="13">
    <location>
        <begin position="105"/>
        <end position="249"/>
    </location>
</feature>
<evidence type="ECO:0000256" key="9">
    <source>
        <dbReference type="ARBA" id="ARBA00023136"/>
    </source>
</evidence>